<dbReference type="AlphaFoldDB" id="A0A5B8J4A7"/>
<dbReference type="Pfam" id="PF07331">
    <property type="entry name" value="TctB"/>
    <property type="match status" value="1"/>
</dbReference>
<dbReference type="EMBL" id="CP042265">
    <property type="protein sequence ID" value="QDY71538.1"/>
    <property type="molecule type" value="Genomic_DNA"/>
</dbReference>
<dbReference type="InterPro" id="IPR009936">
    <property type="entry name" value="DUF1468"/>
</dbReference>
<accession>A0A5B8J4A7</accession>
<keyword evidence="1" id="KW-0812">Transmembrane</keyword>
<evidence type="ECO:0000259" key="2">
    <source>
        <dbReference type="Pfam" id="PF07331"/>
    </source>
</evidence>
<feature type="transmembrane region" description="Helical" evidence="1">
    <location>
        <begin position="112"/>
        <end position="130"/>
    </location>
</feature>
<feature type="domain" description="DUF1468" evidence="2">
    <location>
        <begin position="19"/>
        <end position="168"/>
    </location>
</feature>
<dbReference type="KEGG" id="lit:FPZ52_17845"/>
<feature type="transmembrane region" description="Helical" evidence="1">
    <location>
        <begin position="90"/>
        <end position="106"/>
    </location>
</feature>
<feature type="transmembrane region" description="Helical" evidence="1">
    <location>
        <begin position="50"/>
        <end position="70"/>
    </location>
</feature>
<dbReference type="RefSeq" id="WP_146366952.1">
    <property type="nucleotide sequence ID" value="NZ_CP042265.1"/>
</dbReference>
<sequence length="168" mass="17876">MAARGKMTSNSMKHADRITSGLLAALGIAMLVGGYRMDRLEIRQIHPSTIPGLVPMILGVLMVICATLLFVSARKANTEQGFLQGGDNRYLLLTLGLTLVYALGLVGNLPFAVATAIFITAFSLVFTWPLRGLAKAKLKATASAAAIGVISAFLISLIFEQGFLVRLP</sequence>
<reference evidence="3 4" key="1">
    <citation type="submission" date="2019-07" db="EMBL/GenBank/DDBJ databases">
        <title>Litoreibacter alkalisoli sp. nov., isolated from saline-alkaline soil.</title>
        <authorList>
            <person name="Wang S."/>
            <person name="Xu L."/>
            <person name="Xing Y.-T."/>
            <person name="Sun J.-Q."/>
        </authorList>
    </citation>
    <scope>NUCLEOTIDE SEQUENCE [LARGE SCALE GENOMIC DNA]</scope>
    <source>
        <strain evidence="3 4">LN3S51</strain>
        <plasmid evidence="3 4">unnamed4</plasmid>
    </source>
</reference>
<keyword evidence="3" id="KW-0614">Plasmid</keyword>
<evidence type="ECO:0000313" key="4">
    <source>
        <dbReference type="Proteomes" id="UP000318483"/>
    </source>
</evidence>
<proteinExistence type="predicted"/>
<protein>
    <recommendedName>
        <fullName evidence="2">DUF1468 domain-containing protein</fullName>
    </recommendedName>
</protein>
<feature type="transmembrane region" description="Helical" evidence="1">
    <location>
        <begin position="142"/>
        <end position="159"/>
    </location>
</feature>
<keyword evidence="1" id="KW-0472">Membrane</keyword>
<keyword evidence="1" id="KW-1133">Transmembrane helix</keyword>
<geneLocation type="plasmid" evidence="3 4">
    <name>unnamed4</name>
</geneLocation>
<name>A0A5B8J4A7_9RHOB</name>
<evidence type="ECO:0000313" key="3">
    <source>
        <dbReference type="EMBL" id="QDY71538.1"/>
    </source>
</evidence>
<keyword evidence="4" id="KW-1185">Reference proteome</keyword>
<evidence type="ECO:0000256" key="1">
    <source>
        <dbReference type="SAM" id="Phobius"/>
    </source>
</evidence>
<dbReference type="OrthoDB" id="6195486at2"/>
<organism evidence="3 4">
    <name type="scientific">Qingshengfaniella alkalisoli</name>
    <dbReference type="NCBI Taxonomy" id="2599296"/>
    <lineage>
        <taxon>Bacteria</taxon>
        <taxon>Pseudomonadati</taxon>
        <taxon>Pseudomonadota</taxon>
        <taxon>Alphaproteobacteria</taxon>
        <taxon>Rhodobacterales</taxon>
        <taxon>Paracoccaceae</taxon>
        <taxon>Qingshengfaniella</taxon>
    </lineage>
</organism>
<dbReference type="Proteomes" id="UP000318483">
    <property type="component" value="Plasmid unnamed4"/>
</dbReference>
<gene>
    <name evidence="3" type="ORF">FPZ52_17845</name>
</gene>